<dbReference type="InterPro" id="IPR027417">
    <property type="entry name" value="P-loop_NTPase"/>
</dbReference>
<evidence type="ECO:0000256" key="4">
    <source>
        <dbReference type="ARBA" id="ARBA00022806"/>
    </source>
</evidence>
<dbReference type="PANTHER" id="PTHR47964:SF1">
    <property type="entry name" value="ATP-DEPENDENT DNA HELICASE HOMOLOG RECG, CHLOROPLASTIC"/>
    <property type="match status" value="1"/>
</dbReference>
<dbReference type="InterPro" id="IPR033454">
    <property type="entry name" value="RecG_wedge"/>
</dbReference>
<dbReference type="Proteomes" id="UP000006868">
    <property type="component" value="Plasmid pSC2"/>
</dbReference>
<keyword evidence="5" id="KW-0067">ATP-binding</keyword>
<gene>
    <name evidence="10" type="ORF">PPSC2_28090</name>
</gene>
<dbReference type="GO" id="GO:0005524">
    <property type="term" value="F:ATP binding"/>
    <property type="evidence" value="ECO:0007669"/>
    <property type="project" value="UniProtKB-KW"/>
</dbReference>
<keyword evidence="3" id="KW-0378">Hydrolase</keyword>
<name>E3EJZ9_PAEPS</name>
<dbReference type="Gene3D" id="3.40.50.300">
    <property type="entry name" value="P-loop containing nucleotide triphosphate hydrolases"/>
    <property type="match status" value="2"/>
</dbReference>
<evidence type="ECO:0000259" key="8">
    <source>
        <dbReference type="PROSITE" id="PS51192"/>
    </source>
</evidence>
<dbReference type="InterPro" id="IPR012340">
    <property type="entry name" value="NA-bd_OB-fold"/>
</dbReference>
<keyword evidence="10" id="KW-0614">Plasmid</keyword>
<dbReference type="EMBL" id="CP002214">
    <property type="protein sequence ID" value="ADO60018.2"/>
    <property type="molecule type" value="Genomic_DNA"/>
</dbReference>
<keyword evidence="4 10" id="KW-0347">Helicase</keyword>
<dbReference type="Gene3D" id="2.40.50.140">
    <property type="entry name" value="Nucleic acid-binding proteins"/>
    <property type="match status" value="1"/>
</dbReference>
<proteinExistence type="predicted"/>
<keyword evidence="7" id="KW-0234">DNA repair</keyword>
<sequence>MQEIKRYEKKFIKVKVSDDSGGVLHVIWFHKPYVHKWLKEGETYIFCGKVQEDLKFRSKNMVNPLYFSHEIKHLQRLVPVYPKIRGMADEYLMNSIQSSLSVMSQQENLEPSVLATFGLLKSGKALKAIHQPENEDELERAKTRFIFDDLFEYSMQMHQYESLSSSKSPFLMNQFSVVTDFMRRLPFELTDGQREVLRSISLKAKLGQRVNALVQGDVGCGKTIVAILLMVVAAENGFQSALMAPTHVLAKQHYEELAERLKGTSFKVAFLTGDTKIREKKAILNGLDTGEIHMIVGTHSIIGKDVKIPNLALSIVDEEHRFGVVQRNQLREKARQGVHHISMSATPIPRTLALAMWGDQVDVYTIKTLPKGRKPVRTVLLSDEKRCFNGIEQQIEKGHQAYVVCPLIEDSESESMSDVDSVEKTFEKMKQHFSRNPKVKISLISGKMKPAEIAEEILRFTRNETNVLISTTIIEVGVNVPNATMMVVKNAERFGLAQLHQLRGRVGRGNFESFCVLHSEKEGNPKLQAMVETTDGFKIAKRDLELRGTGDFIGTKQSGDNNYVMLMMANMDLYLRVKEEVRAIHNDPRRLSFYKYLNVLSYEEGA</sequence>
<evidence type="ECO:0000313" key="11">
    <source>
        <dbReference type="Proteomes" id="UP000006868"/>
    </source>
</evidence>
<dbReference type="Pfam" id="PF00270">
    <property type="entry name" value="DEAD"/>
    <property type="match status" value="1"/>
</dbReference>
<evidence type="ECO:0000259" key="9">
    <source>
        <dbReference type="PROSITE" id="PS51194"/>
    </source>
</evidence>
<dbReference type="PROSITE" id="PS51194">
    <property type="entry name" value="HELICASE_CTER"/>
    <property type="match status" value="1"/>
</dbReference>
<dbReference type="SUPFAM" id="SSF50249">
    <property type="entry name" value="Nucleic acid-binding proteins"/>
    <property type="match status" value="1"/>
</dbReference>
<dbReference type="CDD" id="cd04488">
    <property type="entry name" value="RecG_wedge_OBF"/>
    <property type="match status" value="1"/>
</dbReference>
<dbReference type="PANTHER" id="PTHR47964">
    <property type="entry name" value="ATP-DEPENDENT DNA HELICASE HOMOLOG RECG, CHLOROPLASTIC"/>
    <property type="match status" value="1"/>
</dbReference>
<dbReference type="GO" id="GO:0003677">
    <property type="term" value="F:DNA binding"/>
    <property type="evidence" value="ECO:0007669"/>
    <property type="project" value="UniProtKB-KW"/>
</dbReference>
<dbReference type="eggNOG" id="COG1200">
    <property type="taxonomic scope" value="Bacteria"/>
</dbReference>
<dbReference type="Pfam" id="PF00271">
    <property type="entry name" value="Helicase_C"/>
    <property type="match status" value="1"/>
</dbReference>
<evidence type="ECO:0000256" key="5">
    <source>
        <dbReference type="ARBA" id="ARBA00022840"/>
    </source>
</evidence>
<dbReference type="PROSITE" id="PS51192">
    <property type="entry name" value="HELICASE_ATP_BIND_1"/>
    <property type="match status" value="1"/>
</dbReference>
<evidence type="ECO:0000256" key="7">
    <source>
        <dbReference type="ARBA" id="ARBA00023204"/>
    </source>
</evidence>
<dbReference type="KEGG" id="ppm:PPSC2_28090"/>
<dbReference type="SMART" id="SM00490">
    <property type="entry name" value="HELICc"/>
    <property type="match status" value="2"/>
</dbReference>
<dbReference type="GO" id="GO:0016787">
    <property type="term" value="F:hydrolase activity"/>
    <property type="evidence" value="ECO:0007669"/>
    <property type="project" value="UniProtKB-KW"/>
</dbReference>
<dbReference type="InterPro" id="IPR047112">
    <property type="entry name" value="RecG/Mfd"/>
</dbReference>
<dbReference type="HOGENOM" id="CLU_005122_7_1_9"/>
<keyword evidence="2" id="KW-0227">DNA damage</keyword>
<evidence type="ECO:0000256" key="6">
    <source>
        <dbReference type="ARBA" id="ARBA00023125"/>
    </source>
</evidence>
<dbReference type="InterPro" id="IPR001650">
    <property type="entry name" value="Helicase_C-like"/>
</dbReference>
<geneLocation type="plasmid" evidence="10 11">
    <name>pSC2</name>
</geneLocation>
<dbReference type="Pfam" id="PF17191">
    <property type="entry name" value="RecG_wedge"/>
    <property type="match status" value="1"/>
</dbReference>
<dbReference type="GO" id="GO:0003678">
    <property type="term" value="F:DNA helicase activity"/>
    <property type="evidence" value="ECO:0007669"/>
    <property type="project" value="TreeGrafter"/>
</dbReference>
<protein>
    <submittedName>
        <fullName evidence="10">ATP-dependent DNA helicase RecG</fullName>
    </submittedName>
</protein>
<feature type="domain" description="Helicase C-terminal" evidence="9">
    <location>
        <begin position="390"/>
        <end position="545"/>
    </location>
</feature>
<feature type="domain" description="Helicase ATP-binding" evidence="8">
    <location>
        <begin position="203"/>
        <end position="365"/>
    </location>
</feature>
<dbReference type="SUPFAM" id="SSF52540">
    <property type="entry name" value="P-loop containing nucleoside triphosphate hydrolases"/>
    <property type="match status" value="2"/>
</dbReference>
<evidence type="ECO:0000256" key="3">
    <source>
        <dbReference type="ARBA" id="ARBA00022801"/>
    </source>
</evidence>
<dbReference type="InterPro" id="IPR011545">
    <property type="entry name" value="DEAD/DEAH_box_helicase_dom"/>
</dbReference>
<dbReference type="PATRIC" id="fig|886882.15.peg.5955"/>
<accession>E3EJZ9</accession>
<reference evidence="10 11" key="1">
    <citation type="journal article" date="2011" name="J. Bacteriol.">
        <title>Complete genome sequence of Paenibacillus polymyxa SC2, a strain of plant growth-promoting Rhizobacterium with broad-spectrum antimicrobial activity.</title>
        <authorList>
            <person name="Ma M."/>
            <person name="Wang C."/>
            <person name="Ding Y."/>
            <person name="Li L."/>
            <person name="Shen D."/>
            <person name="Jiang X."/>
            <person name="Guan D."/>
            <person name="Cao F."/>
            <person name="Chen H."/>
            <person name="Feng R."/>
            <person name="Wang X."/>
            <person name="Ge Y."/>
            <person name="Yao L."/>
            <person name="Bing X."/>
            <person name="Yang X."/>
            <person name="Li J."/>
            <person name="Du B."/>
        </authorList>
    </citation>
    <scope>NUCLEOTIDE SEQUENCE [LARGE SCALE GENOMIC DNA]</scope>
    <source>
        <strain evidence="10 11">SC2</strain>
        <plasmid evidence="11">pSC2</plasmid>
    </source>
</reference>
<evidence type="ECO:0000313" key="10">
    <source>
        <dbReference type="EMBL" id="ADO60018.2"/>
    </source>
</evidence>
<keyword evidence="1" id="KW-0547">Nucleotide-binding</keyword>
<evidence type="ECO:0000256" key="2">
    <source>
        <dbReference type="ARBA" id="ARBA00022763"/>
    </source>
</evidence>
<dbReference type="AlphaFoldDB" id="E3EJZ9"/>
<dbReference type="SMART" id="SM00487">
    <property type="entry name" value="DEXDc"/>
    <property type="match status" value="1"/>
</dbReference>
<evidence type="ECO:0000256" key="1">
    <source>
        <dbReference type="ARBA" id="ARBA00022741"/>
    </source>
</evidence>
<organism evidence="10 11">
    <name type="scientific">Paenibacillus polymyxa (strain SC2)</name>
    <name type="common">Bacillus polymyxa</name>
    <dbReference type="NCBI Taxonomy" id="886882"/>
    <lineage>
        <taxon>Bacteria</taxon>
        <taxon>Bacillati</taxon>
        <taxon>Bacillota</taxon>
        <taxon>Bacilli</taxon>
        <taxon>Bacillales</taxon>
        <taxon>Paenibacillaceae</taxon>
        <taxon>Paenibacillus</taxon>
    </lineage>
</organism>
<dbReference type="InterPro" id="IPR014001">
    <property type="entry name" value="Helicase_ATP-bd"/>
</dbReference>
<dbReference type="GO" id="GO:0006281">
    <property type="term" value="P:DNA repair"/>
    <property type="evidence" value="ECO:0007669"/>
    <property type="project" value="UniProtKB-KW"/>
</dbReference>
<keyword evidence="6" id="KW-0238">DNA-binding</keyword>